<protein>
    <recommendedName>
        <fullName evidence="3">Amidohydrolase-related domain-containing protein</fullName>
    </recommendedName>
</protein>
<name>A0ABV1IF42_9ACTN</name>
<accession>A0ABV1IF42</accession>
<sequence>MALAASIDVHSHALPASYLAALAELGIDPVAEDGFPTPAWSEEGHLAFMDKTKQEFCVLSISTPHINRGSNKQAARLYGIPSMR</sequence>
<dbReference type="InterPro" id="IPR032466">
    <property type="entry name" value="Metal_Hydrolase"/>
</dbReference>
<gene>
    <name evidence="1" type="ORF">AAAT05_04045</name>
</gene>
<dbReference type="RefSeq" id="WP_349182031.1">
    <property type="nucleotide sequence ID" value="NZ_JBBNGS010000005.1"/>
</dbReference>
<evidence type="ECO:0000313" key="2">
    <source>
        <dbReference type="Proteomes" id="UP001478817"/>
    </source>
</evidence>
<proteinExistence type="predicted"/>
<organism evidence="1 2">
    <name type="scientific">Paratractidigestivibacter faecalis</name>
    <dbReference type="NCBI Taxonomy" id="2292441"/>
    <lineage>
        <taxon>Bacteria</taxon>
        <taxon>Bacillati</taxon>
        <taxon>Actinomycetota</taxon>
        <taxon>Coriobacteriia</taxon>
        <taxon>Coriobacteriales</taxon>
        <taxon>Atopobiaceae</taxon>
        <taxon>Paratractidigestivibacter</taxon>
    </lineage>
</organism>
<dbReference type="Gene3D" id="3.20.20.140">
    <property type="entry name" value="Metal-dependent hydrolases"/>
    <property type="match status" value="1"/>
</dbReference>
<reference evidence="1 2" key="1">
    <citation type="submission" date="2024-04" db="EMBL/GenBank/DDBJ databases">
        <title>Human intestinal bacterial collection.</title>
        <authorList>
            <person name="Pauvert C."/>
            <person name="Hitch T.C.A."/>
            <person name="Clavel T."/>
        </authorList>
    </citation>
    <scope>NUCLEOTIDE SEQUENCE [LARGE SCALE GENOMIC DNA]</scope>
    <source>
        <strain evidence="1 2">CLA-AA-H197</strain>
    </source>
</reference>
<dbReference type="EMBL" id="JBBNGS010000005">
    <property type="protein sequence ID" value="MEQ2637510.1"/>
    <property type="molecule type" value="Genomic_DNA"/>
</dbReference>
<evidence type="ECO:0000313" key="1">
    <source>
        <dbReference type="EMBL" id="MEQ2637510.1"/>
    </source>
</evidence>
<keyword evidence="2" id="KW-1185">Reference proteome</keyword>
<dbReference type="Proteomes" id="UP001478817">
    <property type="component" value="Unassembled WGS sequence"/>
</dbReference>
<evidence type="ECO:0008006" key="3">
    <source>
        <dbReference type="Google" id="ProtNLM"/>
    </source>
</evidence>
<dbReference type="SUPFAM" id="SSF51556">
    <property type="entry name" value="Metallo-dependent hydrolases"/>
    <property type="match status" value="1"/>
</dbReference>
<comment type="caution">
    <text evidence="1">The sequence shown here is derived from an EMBL/GenBank/DDBJ whole genome shotgun (WGS) entry which is preliminary data.</text>
</comment>